<dbReference type="PANTHER" id="PTHR43563:SF1">
    <property type="entry name" value="AMINE OXIDASE [FLAVIN-CONTAINING] B"/>
    <property type="match status" value="1"/>
</dbReference>
<evidence type="ECO:0000313" key="5">
    <source>
        <dbReference type="EMBL" id="KIY95350.1"/>
    </source>
</evidence>
<dbReference type="InterPro" id="IPR036188">
    <property type="entry name" value="FAD/NAD-bd_sf"/>
</dbReference>
<dbReference type="InterPro" id="IPR050703">
    <property type="entry name" value="Flavin_MAO"/>
</dbReference>
<dbReference type="OrthoDB" id="547090at2759"/>
<dbReference type="InterPro" id="IPR002937">
    <property type="entry name" value="Amino_oxidase"/>
</dbReference>
<dbReference type="Pfam" id="PF01593">
    <property type="entry name" value="Amino_oxidase"/>
    <property type="match status" value="1"/>
</dbReference>
<evidence type="ECO:0000256" key="1">
    <source>
        <dbReference type="ARBA" id="ARBA00005995"/>
    </source>
</evidence>
<feature type="domain" description="Amine oxidase" evidence="4">
    <location>
        <begin position="15"/>
        <end position="216"/>
    </location>
</feature>
<dbReference type="Proteomes" id="UP000054498">
    <property type="component" value="Unassembled WGS sequence"/>
</dbReference>
<dbReference type="EMBL" id="KK103555">
    <property type="protein sequence ID" value="KIY95350.1"/>
    <property type="molecule type" value="Genomic_DNA"/>
</dbReference>
<dbReference type="EC" id="1.4.3.4" evidence="2"/>
<comment type="catalytic activity">
    <reaction evidence="3">
        <text>a secondary aliphatic amine + O2 + H2O = a primary amine + an aldehyde + H2O2</text>
        <dbReference type="Rhea" id="RHEA:26414"/>
        <dbReference type="ChEBI" id="CHEBI:15377"/>
        <dbReference type="ChEBI" id="CHEBI:15379"/>
        <dbReference type="ChEBI" id="CHEBI:16240"/>
        <dbReference type="ChEBI" id="CHEBI:17478"/>
        <dbReference type="ChEBI" id="CHEBI:58855"/>
        <dbReference type="ChEBI" id="CHEBI:65296"/>
        <dbReference type="EC" id="1.4.3.4"/>
    </reaction>
</comment>
<dbReference type="SUPFAM" id="SSF51905">
    <property type="entry name" value="FAD/NAD(P)-binding domain"/>
    <property type="match status" value="1"/>
</dbReference>
<keyword evidence="6" id="KW-1185">Reference proteome</keyword>
<dbReference type="PANTHER" id="PTHR43563">
    <property type="entry name" value="AMINE OXIDASE"/>
    <property type="match status" value="1"/>
</dbReference>
<gene>
    <name evidence="5" type="ORF">MNEG_12613</name>
</gene>
<organism evidence="5 6">
    <name type="scientific">Monoraphidium neglectum</name>
    <dbReference type="NCBI Taxonomy" id="145388"/>
    <lineage>
        <taxon>Eukaryota</taxon>
        <taxon>Viridiplantae</taxon>
        <taxon>Chlorophyta</taxon>
        <taxon>core chlorophytes</taxon>
        <taxon>Chlorophyceae</taxon>
        <taxon>CS clade</taxon>
        <taxon>Sphaeropleales</taxon>
        <taxon>Selenastraceae</taxon>
        <taxon>Monoraphidium</taxon>
    </lineage>
</organism>
<accession>A0A0D2MKA5</accession>
<evidence type="ECO:0000313" key="6">
    <source>
        <dbReference type="Proteomes" id="UP000054498"/>
    </source>
</evidence>
<evidence type="ECO:0000259" key="4">
    <source>
        <dbReference type="Pfam" id="PF01593"/>
    </source>
</evidence>
<dbReference type="GO" id="GO:0097621">
    <property type="term" value="F:monoamine oxidase activity"/>
    <property type="evidence" value="ECO:0007669"/>
    <property type="project" value="UniProtKB-EC"/>
</dbReference>
<keyword evidence="5" id="KW-0560">Oxidoreductase</keyword>
<protein>
    <recommendedName>
        <fullName evidence="2">monoamine oxidase</fullName>
        <ecNumber evidence="2">1.4.3.4</ecNumber>
    </recommendedName>
</protein>
<dbReference type="Gene3D" id="3.90.660.10">
    <property type="match status" value="1"/>
</dbReference>
<sequence>MTRVPANPWPRYIGKFAVLAMPPWLTGRVTFAPALPRQRNQVPQRTPMGAVVKVLAFYERPYWRAEGVPLSEQVTVALEPHAFNPDHPLYIDSVFDVSPPGGPGVLASFLWNDNAFELMSKGEDEVRKAVLDTWAEFMACPEVATKAINFIAVDWPSQQWTGGSYTSYVSPGAWTSLREAYFKPCGRIHWAGTENSSSWPGFFEGAIVTGEAVSAELDKLLMADGGRKPGAIHPGDAWDLPRTHTERLMTGFNH</sequence>
<name>A0A0D2MKA5_9CHLO</name>
<dbReference type="Gene3D" id="3.50.50.60">
    <property type="entry name" value="FAD/NAD(P)-binding domain"/>
    <property type="match status" value="1"/>
</dbReference>
<dbReference type="RefSeq" id="XP_013894370.1">
    <property type="nucleotide sequence ID" value="XM_014038916.1"/>
</dbReference>
<dbReference type="GeneID" id="25729993"/>
<proteinExistence type="inferred from homology"/>
<dbReference type="KEGG" id="mng:MNEG_12613"/>
<evidence type="ECO:0000256" key="2">
    <source>
        <dbReference type="ARBA" id="ARBA00012804"/>
    </source>
</evidence>
<evidence type="ECO:0000256" key="3">
    <source>
        <dbReference type="ARBA" id="ARBA00048448"/>
    </source>
</evidence>
<dbReference type="STRING" id="145388.A0A0D2MKA5"/>
<dbReference type="SUPFAM" id="SSF54373">
    <property type="entry name" value="FAD-linked reductases, C-terminal domain"/>
    <property type="match status" value="1"/>
</dbReference>
<dbReference type="AlphaFoldDB" id="A0A0D2MKA5"/>
<comment type="similarity">
    <text evidence="1">Belongs to the flavin monoamine oxidase family.</text>
</comment>
<reference evidence="5 6" key="1">
    <citation type="journal article" date="2013" name="BMC Genomics">
        <title>Reconstruction of the lipid metabolism for the microalga Monoraphidium neglectum from its genome sequence reveals characteristics suitable for biofuel production.</title>
        <authorList>
            <person name="Bogen C."/>
            <person name="Al-Dilaimi A."/>
            <person name="Albersmeier A."/>
            <person name="Wichmann J."/>
            <person name="Grundmann M."/>
            <person name="Rupp O."/>
            <person name="Lauersen K.J."/>
            <person name="Blifernez-Klassen O."/>
            <person name="Kalinowski J."/>
            <person name="Goesmann A."/>
            <person name="Mussgnug J.H."/>
            <person name="Kruse O."/>
        </authorList>
    </citation>
    <scope>NUCLEOTIDE SEQUENCE [LARGE SCALE GENOMIC DNA]</scope>
    <source>
        <strain evidence="5 6">SAG 48.87</strain>
    </source>
</reference>